<feature type="transmembrane region" description="Helical" evidence="1">
    <location>
        <begin position="295"/>
        <end position="316"/>
    </location>
</feature>
<proteinExistence type="predicted"/>
<feature type="transmembrane region" description="Helical" evidence="1">
    <location>
        <begin position="157"/>
        <end position="177"/>
    </location>
</feature>
<dbReference type="GO" id="GO:0007165">
    <property type="term" value="P:signal transduction"/>
    <property type="evidence" value="ECO:0007669"/>
    <property type="project" value="InterPro"/>
</dbReference>
<feature type="transmembrane region" description="Helical" evidence="1">
    <location>
        <begin position="215"/>
        <end position="233"/>
    </location>
</feature>
<accession>A0AAC8Z2V1</accession>
<keyword evidence="1" id="KW-0812">Transmembrane</keyword>
<reference evidence="4" key="1">
    <citation type="submission" date="2015-11" db="EMBL/GenBank/DDBJ databases">
        <title>Complete genome sequence of a polyethylene-glycol degrader Sphingopyxis macrogoltabida 203N (NBRC 111659).</title>
        <authorList>
            <person name="Yoshiyuki O."/>
            <person name="Shouta N."/>
            <person name="Nagata Y."/>
            <person name="Numata M."/>
            <person name="Tsuchikane K."/>
            <person name="Hosoyama A."/>
            <person name="Yamazoe A."/>
            <person name="Tsuda M."/>
            <person name="Fujita N."/>
            <person name="Kawai F."/>
        </authorList>
    </citation>
    <scope>NUCLEOTIDE SEQUENCE [LARGE SCALE GENOMIC DNA]</scope>
    <source>
        <strain evidence="4">203N</strain>
    </source>
</reference>
<dbReference type="RefSeq" id="WP_054730327.1">
    <property type="nucleotide sequence ID" value="NZ_CP009429.1"/>
</dbReference>
<gene>
    <name evidence="3" type="ORF">ATM17_17480</name>
</gene>
<keyword evidence="4" id="KW-1185">Reference proteome</keyword>
<dbReference type="SUPFAM" id="SSF52200">
    <property type="entry name" value="Toll/Interleukin receptor TIR domain"/>
    <property type="match status" value="1"/>
</dbReference>
<dbReference type="KEGG" id="smaz:LH19_16910"/>
<dbReference type="Gene3D" id="3.40.50.10140">
    <property type="entry name" value="Toll/interleukin-1 receptor homology (TIR) domain"/>
    <property type="match status" value="1"/>
</dbReference>
<feature type="transmembrane region" description="Helical" evidence="1">
    <location>
        <begin position="189"/>
        <end position="208"/>
    </location>
</feature>
<feature type="domain" description="TIR" evidence="2">
    <location>
        <begin position="1"/>
        <end position="128"/>
    </location>
</feature>
<dbReference type="InterPro" id="IPR000157">
    <property type="entry name" value="TIR_dom"/>
</dbReference>
<dbReference type="AlphaFoldDB" id="A0AAC8Z2V1"/>
<dbReference type="PROSITE" id="PS50104">
    <property type="entry name" value="TIR"/>
    <property type="match status" value="1"/>
</dbReference>
<dbReference type="EMBL" id="CP013344">
    <property type="protein sequence ID" value="AMU90816.1"/>
    <property type="molecule type" value="Genomic_DNA"/>
</dbReference>
<evidence type="ECO:0000313" key="3">
    <source>
        <dbReference type="EMBL" id="AMU90816.1"/>
    </source>
</evidence>
<evidence type="ECO:0000259" key="2">
    <source>
        <dbReference type="PROSITE" id="PS50104"/>
    </source>
</evidence>
<keyword evidence="1" id="KW-0472">Membrane</keyword>
<organism evidence="3 4">
    <name type="scientific">Sphingopyxis macrogoltabida</name>
    <name type="common">Sphingomonas macrogoltabidus</name>
    <dbReference type="NCBI Taxonomy" id="33050"/>
    <lineage>
        <taxon>Bacteria</taxon>
        <taxon>Pseudomonadati</taxon>
        <taxon>Pseudomonadota</taxon>
        <taxon>Alphaproteobacteria</taxon>
        <taxon>Sphingomonadales</taxon>
        <taxon>Sphingomonadaceae</taxon>
        <taxon>Sphingopyxis</taxon>
    </lineage>
</organism>
<dbReference type="InterPro" id="IPR035897">
    <property type="entry name" value="Toll_tir_struct_dom_sf"/>
</dbReference>
<evidence type="ECO:0000256" key="1">
    <source>
        <dbReference type="SAM" id="Phobius"/>
    </source>
</evidence>
<evidence type="ECO:0000313" key="4">
    <source>
        <dbReference type="Proteomes" id="UP000076088"/>
    </source>
</evidence>
<sequence>MPAQVFISYSSKDRTVANMVCALLEERGHRCWIAPRDILPGASWGEAIIDGLKESAVFVLVFSQNANASPQILREVERAVHLGLPIIPFRIEDVLPERSLEYFMSVPHWLDALSPPVEDHIVRLGDVVGQLVHGAAGRGDYIPRKPRGAKSVSWNNALVRAGAGGAVLALLLLAAWLGGLAPPESPVGWLAALLAIAIPVGAIAAGGAKLWTRGWVRGVLLALLLAAAAGYGWTRSAYVIAGENGAPLVRGTECTPDAKLVFESECPDLPSDALADAAYDPAMLWTAASIGRVKLMLAAAWALAAAVAALLVAGWMGGPRRLKQED</sequence>
<reference evidence="3 4" key="2">
    <citation type="journal article" date="2016" name="Genome Announc.">
        <title>Complete Genome Sequence of Sphingopyxis macrogoltabida Strain 203N (NBRC 111659), a Polyethylene Glycol Degrader.</title>
        <authorList>
            <person name="Ohtsubo Y."/>
            <person name="Nonoyama S."/>
            <person name="Nagata Y."/>
            <person name="Numata M."/>
            <person name="Tsuchikane K."/>
            <person name="Hosoyama A."/>
            <person name="Yamazoe A."/>
            <person name="Tsuda M."/>
            <person name="Fujita N."/>
            <person name="Kawai F."/>
        </authorList>
    </citation>
    <scope>NUCLEOTIDE SEQUENCE [LARGE SCALE GENOMIC DNA]</scope>
    <source>
        <strain evidence="3 4">203N</strain>
    </source>
</reference>
<dbReference type="Proteomes" id="UP000076088">
    <property type="component" value="Chromosome"/>
</dbReference>
<protein>
    <recommendedName>
        <fullName evidence="2">TIR domain-containing protein</fullName>
    </recommendedName>
</protein>
<dbReference type="Pfam" id="PF13676">
    <property type="entry name" value="TIR_2"/>
    <property type="match status" value="1"/>
</dbReference>
<keyword evidence="1" id="KW-1133">Transmembrane helix</keyword>
<name>A0AAC8Z2V1_SPHMC</name>